<accession>A0A8W8NSV3</accession>
<organism evidence="2 3">
    <name type="scientific">Magallana gigas</name>
    <name type="common">Pacific oyster</name>
    <name type="synonym">Crassostrea gigas</name>
    <dbReference type="NCBI Taxonomy" id="29159"/>
    <lineage>
        <taxon>Eukaryota</taxon>
        <taxon>Metazoa</taxon>
        <taxon>Spiralia</taxon>
        <taxon>Lophotrochozoa</taxon>
        <taxon>Mollusca</taxon>
        <taxon>Bivalvia</taxon>
        <taxon>Autobranchia</taxon>
        <taxon>Pteriomorphia</taxon>
        <taxon>Ostreida</taxon>
        <taxon>Ostreoidea</taxon>
        <taxon>Ostreidae</taxon>
        <taxon>Magallana</taxon>
    </lineage>
</organism>
<keyword evidence="3" id="KW-1185">Reference proteome</keyword>
<reference evidence="2" key="1">
    <citation type="submission" date="2022-08" db="UniProtKB">
        <authorList>
            <consortium name="EnsemblMetazoa"/>
        </authorList>
    </citation>
    <scope>IDENTIFICATION</scope>
    <source>
        <strain evidence="2">05x7-T-G4-1.051#20</strain>
    </source>
</reference>
<dbReference type="EnsemblMetazoa" id="G7252.1">
    <property type="protein sequence ID" value="G7252.1:cds"/>
    <property type="gene ID" value="G7252"/>
</dbReference>
<feature type="compositionally biased region" description="Basic and acidic residues" evidence="1">
    <location>
        <begin position="306"/>
        <end position="333"/>
    </location>
</feature>
<name>A0A8W8NSV3_MAGGI</name>
<feature type="region of interest" description="Disordered" evidence="1">
    <location>
        <begin position="139"/>
        <end position="161"/>
    </location>
</feature>
<evidence type="ECO:0000256" key="1">
    <source>
        <dbReference type="SAM" id="MobiDB-lite"/>
    </source>
</evidence>
<feature type="region of interest" description="Disordered" evidence="1">
    <location>
        <begin position="204"/>
        <end position="228"/>
    </location>
</feature>
<protein>
    <submittedName>
        <fullName evidence="2">Uncharacterized protein</fullName>
    </submittedName>
</protein>
<dbReference type="AlphaFoldDB" id="A0A8W8NSV3"/>
<proteinExistence type="predicted"/>
<dbReference type="Proteomes" id="UP000005408">
    <property type="component" value="Unassembled WGS sequence"/>
</dbReference>
<sequence>MTSRKFYGTHFHSLTTHAPEVYRVFCLRSVIPEQEERGFGDLRRISENTSNRQAEYVIDNAVMRFNAQQNDEHREDAFSIQESVISHQAKLLPPSKNTIIPNDWLKTKPSLVQSNLERISDFLVDKQWWTETKNGLEFHDTPSEISGRQKPISHHRSTTLKEEHHRVQDVWRAVVEKFRSGHIQLPLKRLKVFKKDGRMEFCYPPTGSPAQNGAVRDSPPQNGTVSTPPLLVVDQDRHLSNMEPSNDEQDSLKDIHNQNACMSADVCMVATHEELSDKERFSFTHSMKSINDNAKSADGASFDRSTLTRDDHHRHATERESTKGDNPSQKERPQSSVGFGNFTTLKASKYKTEDLVEILLGPTKEVKDYQKYKRLKNNDKSFYNCYEIALAKIQTRIMKRHRELKENPSSNNSQLIENAELLLDHWGVYYS</sequence>
<feature type="region of interest" description="Disordered" evidence="1">
    <location>
        <begin position="292"/>
        <end position="340"/>
    </location>
</feature>
<evidence type="ECO:0000313" key="3">
    <source>
        <dbReference type="Proteomes" id="UP000005408"/>
    </source>
</evidence>
<evidence type="ECO:0000313" key="2">
    <source>
        <dbReference type="EnsemblMetazoa" id="G7252.1:cds"/>
    </source>
</evidence>